<evidence type="ECO:0000313" key="2">
    <source>
        <dbReference type="RefSeq" id="XP_011304918.1"/>
    </source>
</evidence>
<dbReference type="RefSeq" id="XP_011304918.1">
    <property type="nucleotide sequence ID" value="XM_011306616.1"/>
</dbReference>
<name>A0A9R1T949_9HYME</name>
<organism evidence="1 2">
    <name type="scientific">Fopius arisanus</name>
    <dbReference type="NCBI Taxonomy" id="64838"/>
    <lineage>
        <taxon>Eukaryota</taxon>
        <taxon>Metazoa</taxon>
        <taxon>Ecdysozoa</taxon>
        <taxon>Arthropoda</taxon>
        <taxon>Hexapoda</taxon>
        <taxon>Insecta</taxon>
        <taxon>Pterygota</taxon>
        <taxon>Neoptera</taxon>
        <taxon>Endopterygota</taxon>
        <taxon>Hymenoptera</taxon>
        <taxon>Apocrita</taxon>
        <taxon>Ichneumonoidea</taxon>
        <taxon>Braconidae</taxon>
        <taxon>Opiinae</taxon>
        <taxon>Fopius</taxon>
    </lineage>
</organism>
<sequence length="123" mass="14057">MEGNLQIEDIALNLRTIEEPGTASLSKVKDGNNSSSRCIDIYSERKKLEKVREKFGKNYYLRRKHGRAVKLEKVLHGTFELMTSSMSGKDLIHTPEVIAIVSIVTTPVDESRLSRLHLYNRKK</sequence>
<dbReference type="KEGG" id="fas:105267629"/>
<keyword evidence="1" id="KW-1185">Reference proteome</keyword>
<dbReference type="GeneID" id="105267629"/>
<accession>A0A9R1T949</accession>
<gene>
    <name evidence="2" type="primary">LOC105267629</name>
</gene>
<proteinExistence type="predicted"/>
<dbReference type="AlphaFoldDB" id="A0A9R1T949"/>
<evidence type="ECO:0000313" key="1">
    <source>
        <dbReference type="Proteomes" id="UP000694866"/>
    </source>
</evidence>
<reference evidence="2" key="1">
    <citation type="submission" date="2025-08" db="UniProtKB">
        <authorList>
            <consortium name="RefSeq"/>
        </authorList>
    </citation>
    <scope>IDENTIFICATION</scope>
    <source>
        <strain evidence="2">USDA-PBARC FA_bdor</strain>
        <tissue evidence="2">Whole organism</tissue>
    </source>
</reference>
<dbReference type="Proteomes" id="UP000694866">
    <property type="component" value="Unplaced"/>
</dbReference>
<protein>
    <submittedName>
        <fullName evidence="2">Uncharacterized protein</fullName>
    </submittedName>
</protein>